<dbReference type="PANTHER" id="PTHR43162">
    <property type="match status" value="1"/>
</dbReference>
<dbReference type="PATRIC" id="fig|1307761.3.peg.625"/>
<dbReference type="eggNOG" id="COG0702">
    <property type="taxonomic scope" value="Bacteria"/>
</dbReference>
<dbReference type="InterPro" id="IPR008030">
    <property type="entry name" value="NmrA-like"/>
</dbReference>
<evidence type="ECO:0000313" key="2">
    <source>
        <dbReference type="EMBL" id="AHC14054.1"/>
    </source>
</evidence>
<dbReference type="SUPFAM" id="SSF51735">
    <property type="entry name" value="NAD(P)-binding Rossmann-fold domains"/>
    <property type="match status" value="1"/>
</dbReference>
<keyword evidence="3" id="KW-1185">Reference proteome</keyword>
<reference evidence="2 3" key="1">
    <citation type="journal article" date="2015" name="Stand. Genomic Sci.">
        <title>Complete genome sequence and description of Salinispira pacifica gen. nov., sp. nov., a novel spirochaete isolated form a hypersaline microbial mat.</title>
        <authorList>
            <person name="Ben Hania W."/>
            <person name="Joseph M."/>
            <person name="Schumann P."/>
            <person name="Bunk B."/>
            <person name="Fiebig A."/>
            <person name="Sproer C."/>
            <person name="Klenk H.P."/>
            <person name="Fardeau M.L."/>
            <person name="Spring S."/>
        </authorList>
    </citation>
    <scope>NUCLEOTIDE SEQUENCE [LARGE SCALE GENOMIC DNA]</scope>
    <source>
        <strain evidence="2 3">L21-RPul-D2</strain>
    </source>
</reference>
<protein>
    <recommendedName>
        <fullName evidence="1">NmrA-like domain-containing protein</fullName>
    </recommendedName>
</protein>
<name>V5WEU5_9SPIO</name>
<dbReference type="InterPro" id="IPR051604">
    <property type="entry name" value="Ergot_Alk_Oxidoreductase"/>
</dbReference>
<dbReference type="Pfam" id="PF05368">
    <property type="entry name" value="NmrA"/>
    <property type="match status" value="1"/>
</dbReference>
<evidence type="ECO:0000259" key="1">
    <source>
        <dbReference type="Pfam" id="PF05368"/>
    </source>
</evidence>
<dbReference type="PANTHER" id="PTHR43162:SF1">
    <property type="entry name" value="PRESTALK A DIFFERENTIATION PROTEIN A"/>
    <property type="match status" value="1"/>
</dbReference>
<gene>
    <name evidence="2" type="ORF">L21SP2_0625</name>
</gene>
<accession>V5WEU5</accession>
<organism evidence="2 3">
    <name type="scientific">Salinispira pacifica</name>
    <dbReference type="NCBI Taxonomy" id="1307761"/>
    <lineage>
        <taxon>Bacteria</taxon>
        <taxon>Pseudomonadati</taxon>
        <taxon>Spirochaetota</taxon>
        <taxon>Spirochaetia</taxon>
        <taxon>Spirochaetales</taxon>
        <taxon>Spirochaetaceae</taxon>
        <taxon>Salinispira</taxon>
    </lineage>
</organism>
<dbReference type="AlphaFoldDB" id="V5WEU5"/>
<dbReference type="HOGENOM" id="CLU_007383_10_6_12"/>
<dbReference type="KEGG" id="slr:L21SP2_0625"/>
<dbReference type="InterPro" id="IPR036291">
    <property type="entry name" value="NAD(P)-bd_dom_sf"/>
</dbReference>
<dbReference type="OrthoDB" id="339107at2"/>
<dbReference type="STRING" id="1307761.L21SP2_0625"/>
<dbReference type="Gene3D" id="3.40.50.720">
    <property type="entry name" value="NAD(P)-binding Rossmann-like Domain"/>
    <property type="match status" value="1"/>
</dbReference>
<evidence type="ECO:0000313" key="3">
    <source>
        <dbReference type="Proteomes" id="UP000018680"/>
    </source>
</evidence>
<dbReference type="Gene3D" id="3.90.25.10">
    <property type="entry name" value="UDP-galactose 4-epimerase, domain 1"/>
    <property type="match status" value="1"/>
</dbReference>
<sequence length="287" mass="32711">MTETYFVTGATGNVGREVVKHLLANGKRVIGAKLPRENTVDAENLEYRVFDFSDESTWEHCMEGVTKVFLMRPPHISKIKRDMYPFMRFLAEKQIEQVVFLSVQGVEGNKMVPHYDVEQGCIEMNLPYTFVRPSFFMQNLTTTHLPEIRDEKRLMVPAGKGRTNFIDVRDIGEVMAKMFFDPSNIRKAYTITGQTSFSYQEIADHLTNGLGTPIRYAKPGMIRFVAYHLKRGRKLAMTLVMLALYTIVRLGKGDISTDTAEKILGRKPRTLDEFIADNRALLLGEAS</sequence>
<dbReference type="Proteomes" id="UP000018680">
    <property type="component" value="Chromosome"/>
</dbReference>
<dbReference type="RefSeq" id="WP_024266986.1">
    <property type="nucleotide sequence ID" value="NC_023035.1"/>
</dbReference>
<feature type="domain" description="NmrA-like" evidence="1">
    <location>
        <begin position="2"/>
        <end position="274"/>
    </location>
</feature>
<proteinExistence type="predicted"/>
<dbReference type="EMBL" id="CP006939">
    <property type="protein sequence ID" value="AHC14054.1"/>
    <property type="molecule type" value="Genomic_DNA"/>
</dbReference>